<accession>A0A1X3H939</accession>
<evidence type="ECO:0008006" key="4">
    <source>
        <dbReference type="Google" id="ProtNLM"/>
    </source>
</evidence>
<feature type="transmembrane region" description="Helical" evidence="1">
    <location>
        <begin position="352"/>
        <end position="372"/>
    </location>
</feature>
<dbReference type="Proteomes" id="UP000193553">
    <property type="component" value="Unassembled WGS sequence"/>
</dbReference>
<gene>
    <name evidence="2" type="ORF">BSZ18_13005</name>
</gene>
<reference evidence="2 3" key="1">
    <citation type="submission" date="2017-03" db="EMBL/GenBank/DDBJ databases">
        <title>Whole genome sequences of fourteen strains of Bradyrhizobium canariense and one strain of Bradyrhizobium japonicum isolated from Lupinus (Papilionoideae: Genisteae) species in Algeria.</title>
        <authorList>
            <person name="Crovadore J."/>
            <person name="Chekireb D."/>
            <person name="Brachmann A."/>
            <person name="Chablais R."/>
            <person name="Cochard B."/>
            <person name="Lefort F."/>
        </authorList>
    </citation>
    <scope>NUCLEOTIDE SEQUENCE [LARGE SCALE GENOMIC DNA]</scope>
    <source>
        <strain evidence="2 3">UBMA195</strain>
    </source>
</reference>
<organism evidence="2 3">
    <name type="scientific">Bradyrhizobium canariense</name>
    <dbReference type="NCBI Taxonomy" id="255045"/>
    <lineage>
        <taxon>Bacteria</taxon>
        <taxon>Pseudomonadati</taxon>
        <taxon>Pseudomonadota</taxon>
        <taxon>Alphaproteobacteria</taxon>
        <taxon>Hyphomicrobiales</taxon>
        <taxon>Nitrobacteraceae</taxon>
        <taxon>Bradyrhizobium</taxon>
    </lineage>
</organism>
<proteinExistence type="predicted"/>
<feature type="transmembrane region" description="Helical" evidence="1">
    <location>
        <begin position="54"/>
        <end position="73"/>
    </location>
</feature>
<name>A0A1X3H939_9BRAD</name>
<dbReference type="EMBL" id="NAFI01000166">
    <property type="protein sequence ID" value="OSJ12439.1"/>
    <property type="molecule type" value="Genomic_DNA"/>
</dbReference>
<comment type="caution">
    <text evidence="2">The sequence shown here is derived from an EMBL/GenBank/DDBJ whole genome shotgun (WGS) entry which is preliminary data.</text>
</comment>
<feature type="transmembrane region" description="Helical" evidence="1">
    <location>
        <begin position="138"/>
        <end position="155"/>
    </location>
</feature>
<keyword evidence="1" id="KW-0812">Transmembrane</keyword>
<feature type="transmembrane region" description="Helical" evidence="1">
    <location>
        <begin position="292"/>
        <end position="313"/>
    </location>
</feature>
<evidence type="ECO:0000313" key="3">
    <source>
        <dbReference type="Proteomes" id="UP000193553"/>
    </source>
</evidence>
<keyword evidence="1" id="KW-1133">Transmembrane helix</keyword>
<feature type="transmembrane region" description="Helical" evidence="1">
    <location>
        <begin position="251"/>
        <end position="272"/>
    </location>
</feature>
<dbReference type="AlphaFoldDB" id="A0A1X3H939"/>
<feature type="transmembrane region" description="Helical" evidence="1">
    <location>
        <begin position="189"/>
        <end position="205"/>
    </location>
</feature>
<evidence type="ECO:0000313" key="2">
    <source>
        <dbReference type="EMBL" id="OSJ12439.1"/>
    </source>
</evidence>
<evidence type="ECO:0000256" key="1">
    <source>
        <dbReference type="SAM" id="Phobius"/>
    </source>
</evidence>
<protein>
    <recommendedName>
        <fullName evidence="4">Glycosyltransferase RgtA/B/C/D-like domain-containing protein</fullName>
    </recommendedName>
</protein>
<feature type="transmembrane region" description="Helical" evidence="1">
    <location>
        <begin position="320"/>
        <end position="340"/>
    </location>
</feature>
<keyword evidence="1" id="KW-0472">Membrane</keyword>
<sequence length="505" mass="54726">MGLPGGLQLEDGTSAGLRKPSPPLLCRFYDRAVGAFLVDVIATRPLSRTDTRSLVYVAALGAAAVYFLIFPIWRGQFLVEIWPTESWNAYWQDAVSRGLPLYPDPTSLVGNNYPPLSFYGVALFGKLFAMGNLQAGRALSIVALVLLAIEITGIVKILAGSTFYGALGGLWYLAIMARNSTIYVGADDPQLAGLAIMGAGLWWFLDRVAAERDPTPALLLMVVAGFWKHNNIAIPLTCISWLLITRNRFAVRGVMISGAAALAGLGLCITIYGPNFLPNMLATRSYGMGTLLANIGHLQWIALALFIWLFWALSSRRTAAARFTMLHVGFGLFACLLQWLGHGVSGNAEFDLILAAAIGIGAAFAGASDTLLSHRVGPDRLRDIMVAALLLRLLASDRQETALLFLSDDFRASLRGTETNLRFEASKVAIMPGNVECKTKLICRQAGKPFVVDEFKVEEMLLTGKATPQSIAEKMAAAGITTFNETLPATAQPKASLIYWLKNRH</sequence>
<feature type="transmembrane region" description="Helical" evidence="1">
    <location>
        <begin position="161"/>
        <end position="177"/>
    </location>
</feature>